<dbReference type="PROSITE" id="PS51257">
    <property type="entry name" value="PROKAR_LIPOPROTEIN"/>
    <property type="match status" value="1"/>
</dbReference>
<feature type="compositionally biased region" description="Basic and acidic residues" evidence="1">
    <location>
        <begin position="38"/>
        <end position="63"/>
    </location>
</feature>
<organism evidence="3 4">
    <name type="scientific">Clostridium oceanicum</name>
    <dbReference type="NCBI Taxonomy" id="1543"/>
    <lineage>
        <taxon>Bacteria</taxon>
        <taxon>Bacillati</taxon>
        <taxon>Bacillota</taxon>
        <taxon>Clostridia</taxon>
        <taxon>Eubacteriales</taxon>
        <taxon>Clostridiaceae</taxon>
        <taxon>Clostridium</taxon>
    </lineage>
</organism>
<proteinExistence type="predicted"/>
<keyword evidence="4" id="KW-1185">Reference proteome</keyword>
<evidence type="ECO:0000256" key="2">
    <source>
        <dbReference type="SAM" id="SignalP"/>
    </source>
</evidence>
<dbReference type="InterPro" id="IPR019076">
    <property type="entry name" value="Spore_lipoprot_YhcN/YlaJ-like"/>
</dbReference>
<feature type="region of interest" description="Disordered" evidence="1">
    <location>
        <begin position="27"/>
        <end position="63"/>
    </location>
</feature>
<dbReference type="Proteomes" id="UP001501510">
    <property type="component" value="Unassembled WGS sequence"/>
</dbReference>
<evidence type="ECO:0000313" key="4">
    <source>
        <dbReference type="Proteomes" id="UP001501510"/>
    </source>
</evidence>
<reference evidence="3 4" key="1">
    <citation type="journal article" date="2019" name="Int. J. Syst. Evol. Microbiol.">
        <title>The Global Catalogue of Microorganisms (GCM) 10K type strain sequencing project: providing services to taxonomists for standard genome sequencing and annotation.</title>
        <authorList>
            <consortium name="The Broad Institute Genomics Platform"/>
            <consortium name="The Broad Institute Genome Sequencing Center for Infectious Disease"/>
            <person name="Wu L."/>
            <person name="Ma J."/>
        </authorList>
    </citation>
    <scope>NUCLEOTIDE SEQUENCE [LARGE SCALE GENOMIC DNA]</scope>
    <source>
        <strain evidence="3 4">JCM 1407</strain>
    </source>
</reference>
<name>A0ABN1JR55_9CLOT</name>
<protein>
    <submittedName>
        <fullName evidence="3">YhcN/YlaJ family sporulation lipoprotein</fullName>
    </submittedName>
</protein>
<sequence length="168" mass="18868">MYFKKNKRFLALSFVFLMFLTLASGCTNKTKENPPASNKEEKTEDKMDENKNKMDSKSTELNKRSQKIADQLVKIDGIEKARVVISEKRALVGVTIPSSAEGKITDELKNKVKETTKNTDKEIETVAVSADADTYKRISEIGDGLNEGKGLEEFASQIKELFNRITPQ</sequence>
<dbReference type="NCBIfam" id="TIGR02898">
    <property type="entry name" value="spore_YhcN_YlaJ"/>
    <property type="match status" value="1"/>
</dbReference>
<comment type="caution">
    <text evidence="3">The sequence shown here is derived from an EMBL/GenBank/DDBJ whole genome shotgun (WGS) entry which is preliminary data.</text>
</comment>
<accession>A0ABN1JR55</accession>
<feature type="signal peptide" evidence="2">
    <location>
        <begin position="1"/>
        <end position="23"/>
    </location>
</feature>
<keyword evidence="2" id="KW-0732">Signal</keyword>
<evidence type="ECO:0000256" key="1">
    <source>
        <dbReference type="SAM" id="MobiDB-lite"/>
    </source>
</evidence>
<evidence type="ECO:0000313" key="3">
    <source>
        <dbReference type="EMBL" id="GAA0745039.1"/>
    </source>
</evidence>
<dbReference type="RefSeq" id="WP_343762942.1">
    <property type="nucleotide sequence ID" value="NZ_BAAACG010000013.1"/>
</dbReference>
<dbReference type="InterPro" id="IPR014247">
    <property type="entry name" value="Spore_lipoprot_YhcN/YlaJ"/>
</dbReference>
<dbReference type="Pfam" id="PF09580">
    <property type="entry name" value="Spore_YhcN_YlaJ"/>
    <property type="match status" value="1"/>
</dbReference>
<keyword evidence="3" id="KW-0449">Lipoprotein</keyword>
<gene>
    <name evidence="3" type="ORF">GCM10008906_30850</name>
</gene>
<feature type="chain" id="PRO_5045547086" evidence="2">
    <location>
        <begin position="24"/>
        <end position="168"/>
    </location>
</feature>
<dbReference type="EMBL" id="BAAACG010000013">
    <property type="protein sequence ID" value="GAA0745039.1"/>
    <property type="molecule type" value="Genomic_DNA"/>
</dbReference>